<dbReference type="CDD" id="cd10017">
    <property type="entry name" value="B3_DNA"/>
    <property type="match status" value="1"/>
</dbReference>
<dbReference type="STRING" id="3821.A0A151U1G3"/>
<dbReference type="Gramene" id="C.cajan_05574.t">
    <property type="protein sequence ID" value="C.cajan_05574.t"/>
    <property type="gene ID" value="C.cajan_05574"/>
</dbReference>
<dbReference type="OMA" id="DVCICEI"/>
<evidence type="ECO:0000256" key="5">
    <source>
        <dbReference type="ARBA" id="ARBA00023242"/>
    </source>
</evidence>
<feature type="region of interest" description="Disordered" evidence="6">
    <location>
        <begin position="91"/>
        <end position="185"/>
    </location>
</feature>
<dbReference type="InterPro" id="IPR003340">
    <property type="entry name" value="B3_DNA-bd"/>
</dbReference>
<evidence type="ECO:0000256" key="4">
    <source>
        <dbReference type="ARBA" id="ARBA00023163"/>
    </source>
</evidence>
<evidence type="ECO:0000259" key="7">
    <source>
        <dbReference type="PROSITE" id="PS50863"/>
    </source>
</evidence>
<evidence type="ECO:0000256" key="3">
    <source>
        <dbReference type="ARBA" id="ARBA00023125"/>
    </source>
</evidence>
<evidence type="ECO:0000256" key="2">
    <source>
        <dbReference type="ARBA" id="ARBA00023015"/>
    </source>
</evidence>
<proteinExistence type="predicted"/>
<sequence>MLIPNVFVKWTRLKERIPEDVILRNGSGRVWCVKTRRIGDKLFLDEGWKAFREENCVGKADFMVFKYNGNKEFKVIVLELSTQCEKTVIKSEVEEEENMDEGKVAAEEDEEEHEGKTDDEDGEEEEDDDNNSDNDYNDNDEFTEMEEESEEEHNFQYMKASRSQSNSRACKRETATSSTPKIEDPQIEDYEFDPEMYIQSGNPYFEAKVYKSRRNEMHVPANVLRNSSLTFPEKITLLPCQCSQRQDIQRNELRKYHLSLSQQTPICRRYWEATKVSKWNDGRVCVRGWGNFCRRHKIKEKDVCICEIISGEDQVIRTIRVHVLERMNRLRNCTSSKIGH</sequence>
<dbReference type="SUPFAM" id="SSF101936">
    <property type="entry name" value="DNA-binding pseudobarrel domain"/>
    <property type="match status" value="2"/>
</dbReference>
<accession>A0A151U1G3</accession>
<dbReference type="GO" id="GO:0003677">
    <property type="term" value="F:DNA binding"/>
    <property type="evidence" value="ECO:0007669"/>
    <property type="project" value="UniProtKB-KW"/>
</dbReference>
<organism evidence="8 9">
    <name type="scientific">Cajanus cajan</name>
    <name type="common">Pigeon pea</name>
    <name type="synonym">Cajanus indicus</name>
    <dbReference type="NCBI Taxonomy" id="3821"/>
    <lineage>
        <taxon>Eukaryota</taxon>
        <taxon>Viridiplantae</taxon>
        <taxon>Streptophyta</taxon>
        <taxon>Embryophyta</taxon>
        <taxon>Tracheophyta</taxon>
        <taxon>Spermatophyta</taxon>
        <taxon>Magnoliopsida</taxon>
        <taxon>eudicotyledons</taxon>
        <taxon>Gunneridae</taxon>
        <taxon>Pentapetalae</taxon>
        <taxon>rosids</taxon>
        <taxon>fabids</taxon>
        <taxon>Fabales</taxon>
        <taxon>Fabaceae</taxon>
        <taxon>Papilionoideae</taxon>
        <taxon>50 kb inversion clade</taxon>
        <taxon>NPAAA clade</taxon>
        <taxon>indigoferoid/millettioid clade</taxon>
        <taxon>Phaseoleae</taxon>
        <taxon>Cajanus</taxon>
    </lineage>
</organism>
<dbReference type="PROSITE" id="PS50863">
    <property type="entry name" value="B3"/>
    <property type="match status" value="1"/>
</dbReference>
<feature type="compositionally biased region" description="Acidic residues" evidence="6">
    <location>
        <begin position="107"/>
        <end position="151"/>
    </location>
</feature>
<keyword evidence="9" id="KW-1185">Reference proteome</keyword>
<dbReference type="InterPro" id="IPR050655">
    <property type="entry name" value="Plant_B3_domain"/>
</dbReference>
<keyword evidence="3" id="KW-0238">DNA-binding</keyword>
<keyword evidence="4" id="KW-0804">Transcription</keyword>
<evidence type="ECO:0000256" key="1">
    <source>
        <dbReference type="ARBA" id="ARBA00004123"/>
    </source>
</evidence>
<dbReference type="Gene3D" id="2.40.330.10">
    <property type="entry name" value="DNA-binding pseudobarrel domain"/>
    <property type="match status" value="2"/>
</dbReference>
<evidence type="ECO:0000256" key="6">
    <source>
        <dbReference type="SAM" id="MobiDB-lite"/>
    </source>
</evidence>
<evidence type="ECO:0000313" key="8">
    <source>
        <dbReference type="EMBL" id="KYP73101.1"/>
    </source>
</evidence>
<reference evidence="8 9" key="1">
    <citation type="journal article" date="2012" name="Nat. Biotechnol.">
        <title>Draft genome sequence of pigeonpea (Cajanus cajan), an orphan legume crop of resource-poor farmers.</title>
        <authorList>
            <person name="Varshney R.K."/>
            <person name="Chen W."/>
            <person name="Li Y."/>
            <person name="Bharti A.K."/>
            <person name="Saxena R.K."/>
            <person name="Schlueter J.A."/>
            <person name="Donoghue M.T."/>
            <person name="Azam S."/>
            <person name="Fan G."/>
            <person name="Whaley A.M."/>
            <person name="Farmer A.D."/>
            <person name="Sheridan J."/>
            <person name="Iwata A."/>
            <person name="Tuteja R."/>
            <person name="Penmetsa R.V."/>
            <person name="Wu W."/>
            <person name="Upadhyaya H.D."/>
            <person name="Yang S.P."/>
            <person name="Shah T."/>
            <person name="Saxena K.B."/>
            <person name="Michael T."/>
            <person name="McCombie W.R."/>
            <person name="Yang B."/>
            <person name="Zhang G."/>
            <person name="Yang H."/>
            <person name="Wang J."/>
            <person name="Spillane C."/>
            <person name="Cook D.R."/>
            <person name="May G.D."/>
            <person name="Xu X."/>
            <person name="Jackson S.A."/>
        </authorList>
    </citation>
    <scope>NUCLEOTIDE SEQUENCE [LARGE SCALE GENOMIC DNA]</scope>
    <source>
        <strain evidence="9">cv. Asha</strain>
    </source>
</reference>
<keyword evidence="2" id="KW-0805">Transcription regulation</keyword>
<keyword evidence="5" id="KW-0539">Nucleus</keyword>
<dbReference type="InterPro" id="IPR015300">
    <property type="entry name" value="DNA-bd_pseudobarrel_sf"/>
</dbReference>
<comment type="subcellular location">
    <subcellularLocation>
        <location evidence="1">Nucleus</location>
    </subcellularLocation>
</comment>
<dbReference type="EMBL" id="CM003604">
    <property type="protein sequence ID" value="KYP73101.1"/>
    <property type="molecule type" value="Genomic_DNA"/>
</dbReference>
<dbReference type="Proteomes" id="UP000075243">
    <property type="component" value="Chromosome 2"/>
</dbReference>
<name>A0A151U1G3_CAJCA</name>
<dbReference type="PANTHER" id="PTHR31920">
    <property type="entry name" value="B3 DOMAIN-CONTAINING"/>
    <property type="match status" value="1"/>
</dbReference>
<dbReference type="AlphaFoldDB" id="A0A151U1G3"/>
<dbReference type="PANTHER" id="PTHR31920:SF135">
    <property type="entry name" value="B3 DOMAIN-CONTAINING PROTEIN OS03G0621600-RELATED"/>
    <property type="match status" value="1"/>
</dbReference>
<feature type="domain" description="TF-B3" evidence="7">
    <location>
        <begin position="1"/>
        <end position="81"/>
    </location>
</feature>
<evidence type="ECO:0000313" key="9">
    <source>
        <dbReference type="Proteomes" id="UP000075243"/>
    </source>
</evidence>
<gene>
    <name evidence="8" type="ORF">KK1_005714</name>
</gene>
<dbReference type="SMART" id="SM01019">
    <property type="entry name" value="B3"/>
    <property type="match status" value="1"/>
</dbReference>
<dbReference type="GO" id="GO:0005634">
    <property type="term" value="C:nucleus"/>
    <property type="evidence" value="ECO:0007669"/>
    <property type="project" value="UniProtKB-SubCell"/>
</dbReference>
<dbReference type="Pfam" id="PF02362">
    <property type="entry name" value="B3"/>
    <property type="match status" value="1"/>
</dbReference>
<protein>
    <submittedName>
        <fullName evidence="8">B3 domain-containing protein REM21</fullName>
    </submittedName>
</protein>